<accession>A0ABP6SLM9</accession>
<dbReference type="Proteomes" id="UP001499990">
    <property type="component" value="Unassembled WGS sequence"/>
</dbReference>
<keyword evidence="2" id="KW-0812">Transmembrane</keyword>
<sequence>MADAPCAGDDASADTAWSSGLEEGATPNSDVLKEERMRPGSRAIHLALALLSRDWAGLLVALLPAVAGAWCVTLGRLSVVGAVLLVVAAVLCAGSVRHLVHVGRIGRRYPPPGRMVDVGGHRMHVLAEGDRAAGSTVVWMPGGHVGGYAMLHLHVLMRQQARSVLVDRPGTGWSDPGTFPRTTATEAVELLAALERSGEKPPFVLVGHSFGGLLVANAARRRPDLVAGLVLLDPTPPDVITFGPPVPALRHAAYGQLWKAVRHLFGLHGRRRTHATAPRREEGPTGTDGAVGVLDAVESRTRAACAAASIFRELSPQGMARVGWQTVLHDGDLGSLPVMVVVPGDLTEGEEALTAAGDRDEAVRLRRFYTTARGRYLTTSSRAWRVLSPEGTGHNFPDEVPAFVVDVVRSMAGGHHTRPPSAR</sequence>
<dbReference type="SUPFAM" id="SSF53474">
    <property type="entry name" value="alpha/beta-Hydrolases"/>
    <property type="match status" value="1"/>
</dbReference>
<organism evidence="4 5">
    <name type="scientific">Streptomyces sannanensis</name>
    <dbReference type="NCBI Taxonomy" id="285536"/>
    <lineage>
        <taxon>Bacteria</taxon>
        <taxon>Bacillati</taxon>
        <taxon>Actinomycetota</taxon>
        <taxon>Actinomycetes</taxon>
        <taxon>Kitasatosporales</taxon>
        <taxon>Streptomycetaceae</taxon>
        <taxon>Streptomyces</taxon>
    </lineage>
</organism>
<evidence type="ECO:0000313" key="4">
    <source>
        <dbReference type="EMBL" id="GAA3379176.1"/>
    </source>
</evidence>
<dbReference type="PANTHER" id="PTHR42886">
    <property type="entry name" value="RE40534P-RELATED"/>
    <property type="match status" value="1"/>
</dbReference>
<feature type="transmembrane region" description="Helical" evidence="2">
    <location>
        <begin position="79"/>
        <end position="100"/>
    </location>
</feature>
<dbReference type="InterPro" id="IPR000073">
    <property type="entry name" value="AB_hydrolase_1"/>
</dbReference>
<reference evidence="5" key="1">
    <citation type="journal article" date="2019" name="Int. J. Syst. Evol. Microbiol.">
        <title>The Global Catalogue of Microorganisms (GCM) 10K type strain sequencing project: providing services to taxonomists for standard genome sequencing and annotation.</title>
        <authorList>
            <consortium name="The Broad Institute Genomics Platform"/>
            <consortium name="The Broad Institute Genome Sequencing Center for Infectious Disease"/>
            <person name="Wu L."/>
            <person name="Ma J."/>
        </authorList>
    </citation>
    <scope>NUCLEOTIDE SEQUENCE [LARGE SCALE GENOMIC DNA]</scope>
    <source>
        <strain evidence="5">JCM 9651</strain>
    </source>
</reference>
<dbReference type="EMBL" id="BAAAYL010000001">
    <property type="protein sequence ID" value="GAA3379176.1"/>
    <property type="molecule type" value="Genomic_DNA"/>
</dbReference>
<feature type="region of interest" description="Disordered" evidence="1">
    <location>
        <begin position="271"/>
        <end position="291"/>
    </location>
</feature>
<dbReference type="Gene3D" id="3.40.50.1820">
    <property type="entry name" value="alpha/beta hydrolase"/>
    <property type="match status" value="1"/>
</dbReference>
<feature type="domain" description="AB hydrolase-1" evidence="3">
    <location>
        <begin position="158"/>
        <end position="237"/>
    </location>
</feature>
<keyword evidence="2" id="KW-0472">Membrane</keyword>
<gene>
    <name evidence="4" type="ORF">GCM10020367_61690</name>
</gene>
<keyword evidence="5" id="KW-1185">Reference proteome</keyword>
<evidence type="ECO:0000256" key="1">
    <source>
        <dbReference type="SAM" id="MobiDB-lite"/>
    </source>
</evidence>
<dbReference type="PRINTS" id="PR00111">
    <property type="entry name" value="ABHYDROLASE"/>
</dbReference>
<protein>
    <recommendedName>
        <fullName evidence="3">AB hydrolase-1 domain-containing protein</fullName>
    </recommendedName>
</protein>
<dbReference type="PANTHER" id="PTHR42886:SF29">
    <property type="entry name" value="PUMMELIG, ISOFORM A"/>
    <property type="match status" value="1"/>
</dbReference>
<feature type="region of interest" description="Disordered" evidence="1">
    <location>
        <begin position="1"/>
        <end position="31"/>
    </location>
</feature>
<name>A0ABP6SLM9_9ACTN</name>
<dbReference type="Pfam" id="PF00561">
    <property type="entry name" value="Abhydrolase_1"/>
    <property type="match status" value="1"/>
</dbReference>
<dbReference type="InterPro" id="IPR029058">
    <property type="entry name" value="AB_hydrolase_fold"/>
</dbReference>
<comment type="caution">
    <text evidence="4">The sequence shown here is derived from an EMBL/GenBank/DDBJ whole genome shotgun (WGS) entry which is preliminary data.</text>
</comment>
<evidence type="ECO:0000256" key="2">
    <source>
        <dbReference type="SAM" id="Phobius"/>
    </source>
</evidence>
<keyword evidence="2" id="KW-1133">Transmembrane helix</keyword>
<proteinExistence type="predicted"/>
<evidence type="ECO:0000313" key="5">
    <source>
        <dbReference type="Proteomes" id="UP001499990"/>
    </source>
</evidence>
<feature type="transmembrane region" description="Helical" evidence="2">
    <location>
        <begin position="43"/>
        <end position="67"/>
    </location>
</feature>
<evidence type="ECO:0000259" key="3">
    <source>
        <dbReference type="Pfam" id="PF00561"/>
    </source>
</evidence>